<sequence>MTDDALAALGLARPTGDRWAVPNRTYAYLVQVSADGTRWNADWTEPSGGFEPDTAASNATEVARRVLQRRFLQVRADGDPHRHRMWFRIDVWSLDTAAPRNGHDPSTRSVDLTAIALSGRHLLSRGVPPDAVEIRTPAQVRHEIDGDPTPLRTPH</sequence>
<dbReference type="Proteomes" id="UP001201873">
    <property type="component" value="Unassembled WGS sequence"/>
</dbReference>
<keyword evidence="2" id="KW-1185">Reference proteome</keyword>
<proteinExistence type="predicted"/>
<gene>
    <name evidence="1" type="ORF">MXD59_17605</name>
</gene>
<reference evidence="1 2" key="1">
    <citation type="submission" date="2022-04" db="EMBL/GenBank/DDBJ databases">
        <title>Genome diversity in the genus Frankia.</title>
        <authorList>
            <person name="Carlos-Shanley C."/>
            <person name="Hahn D."/>
        </authorList>
    </citation>
    <scope>NUCLEOTIDE SEQUENCE [LARGE SCALE GENOMIC DNA]</scope>
    <source>
        <strain evidence="1 2">Ag45/Mut15</strain>
    </source>
</reference>
<dbReference type="EMBL" id="JALKFT010000018">
    <property type="protein sequence ID" value="MCK9877566.1"/>
    <property type="molecule type" value="Genomic_DNA"/>
</dbReference>
<dbReference type="RefSeq" id="WP_248825784.1">
    <property type="nucleotide sequence ID" value="NZ_JALKFT010000018.1"/>
</dbReference>
<comment type="caution">
    <text evidence="1">The sequence shown here is derived from an EMBL/GenBank/DDBJ whole genome shotgun (WGS) entry which is preliminary data.</text>
</comment>
<evidence type="ECO:0000313" key="1">
    <source>
        <dbReference type="EMBL" id="MCK9877566.1"/>
    </source>
</evidence>
<protein>
    <submittedName>
        <fullName evidence="1">Uncharacterized protein</fullName>
    </submittedName>
</protein>
<name>A0ABT0K1G9_9ACTN</name>
<evidence type="ECO:0000313" key="2">
    <source>
        <dbReference type="Proteomes" id="UP001201873"/>
    </source>
</evidence>
<organism evidence="1 2">
    <name type="scientific">Frankia umida</name>
    <dbReference type="NCBI Taxonomy" id="573489"/>
    <lineage>
        <taxon>Bacteria</taxon>
        <taxon>Bacillati</taxon>
        <taxon>Actinomycetota</taxon>
        <taxon>Actinomycetes</taxon>
        <taxon>Frankiales</taxon>
        <taxon>Frankiaceae</taxon>
        <taxon>Frankia</taxon>
    </lineage>
</organism>
<accession>A0ABT0K1G9</accession>